<dbReference type="Pfam" id="PF08240">
    <property type="entry name" value="ADH_N"/>
    <property type="match status" value="1"/>
</dbReference>
<evidence type="ECO:0000259" key="4">
    <source>
        <dbReference type="Pfam" id="PF08240"/>
    </source>
</evidence>
<proteinExistence type="predicted"/>
<keyword evidence="2" id="KW-0560">Oxidoreductase</keyword>
<dbReference type="InterPro" id="IPR013154">
    <property type="entry name" value="ADH-like_N"/>
</dbReference>
<reference evidence="5 6" key="1">
    <citation type="submission" date="2020-04" db="EMBL/GenBank/DDBJ databases">
        <title>Gordonia sp. nov. TBRC 11910.</title>
        <authorList>
            <person name="Suriyachadkun C."/>
        </authorList>
    </citation>
    <scope>NUCLEOTIDE SEQUENCE [LARGE SCALE GENOMIC DNA]</scope>
    <source>
        <strain evidence="5 6">TBRC 11910</strain>
    </source>
</reference>
<evidence type="ECO:0000256" key="2">
    <source>
        <dbReference type="ARBA" id="ARBA00023002"/>
    </source>
</evidence>
<sequence>MSAAVYHGAGDIRIERVPVPAPADDEVLVKVLRSGVCGTDAGEWTRGPRVFPVAHRHPNSGHLGPLIPGHEFVGEVVESASSDFPVGTLVASGAGIWCGDCARCREGRTNLCATYQTLGLNRHGALAEYVAVAKKTLHVVPDGVSVDIAAIAQPLAVGIHAARRSGARAGERIVIIGAGAIGSFILAGLNHLGDHDITVVDFPGRRLDRALTLGAARTRTPSSSPAAAICDALDGHAPSVVIEASGAPGQLAAALQTVDDGGRVLAVGIPKTDVTIDLHSAVFREITIETTLAHICDVDIPAALEIIEASPSVWAEFVEPPVALRELGSALDRLASGGVDGKILIDPQRE</sequence>
<dbReference type="Pfam" id="PF00107">
    <property type="entry name" value="ADH_zinc_N"/>
    <property type="match status" value="1"/>
</dbReference>
<feature type="domain" description="Alcohol dehydrogenase-like N-terminal" evidence="4">
    <location>
        <begin position="24"/>
        <end position="142"/>
    </location>
</feature>
<dbReference type="InterPro" id="IPR036291">
    <property type="entry name" value="NAD(P)-bd_dom_sf"/>
</dbReference>
<dbReference type="InterPro" id="IPR013149">
    <property type="entry name" value="ADH-like_C"/>
</dbReference>
<name>A0A848KV10_9ACTN</name>
<evidence type="ECO:0000259" key="3">
    <source>
        <dbReference type="Pfam" id="PF00107"/>
    </source>
</evidence>
<evidence type="ECO:0000313" key="5">
    <source>
        <dbReference type="EMBL" id="NMO00695.1"/>
    </source>
</evidence>
<dbReference type="GO" id="GO:0016491">
    <property type="term" value="F:oxidoreductase activity"/>
    <property type="evidence" value="ECO:0007669"/>
    <property type="project" value="UniProtKB-KW"/>
</dbReference>
<comment type="cofactor">
    <cofactor evidence="1">
        <name>Zn(2+)</name>
        <dbReference type="ChEBI" id="CHEBI:29105"/>
    </cofactor>
</comment>
<dbReference type="SUPFAM" id="SSF50129">
    <property type="entry name" value="GroES-like"/>
    <property type="match status" value="1"/>
</dbReference>
<dbReference type="Gene3D" id="3.90.180.10">
    <property type="entry name" value="Medium-chain alcohol dehydrogenases, catalytic domain"/>
    <property type="match status" value="1"/>
</dbReference>
<keyword evidence="6" id="KW-1185">Reference proteome</keyword>
<protein>
    <submittedName>
        <fullName evidence="5">Alcohol dehydrogenase catalytic domain-containing protein</fullName>
    </submittedName>
</protein>
<dbReference type="SUPFAM" id="SSF51735">
    <property type="entry name" value="NAD(P)-binding Rossmann-fold domains"/>
    <property type="match status" value="1"/>
</dbReference>
<accession>A0A848KV10</accession>
<dbReference type="InterPro" id="IPR011032">
    <property type="entry name" value="GroES-like_sf"/>
</dbReference>
<comment type="caution">
    <text evidence="5">The sequence shown here is derived from an EMBL/GenBank/DDBJ whole genome shotgun (WGS) entry which is preliminary data.</text>
</comment>
<dbReference type="PANTHER" id="PTHR43401">
    <property type="entry name" value="L-THREONINE 3-DEHYDROGENASE"/>
    <property type="match status" value="1"/>
</dbReference>
<feature type="domain" description="Alcohol dehydrogenase-like C-terminal" evidence="3">
    <location>
        <begin position="180"/>
        <end position="293"/>
    </location>
</feature>
<dbReference type="EMBL" id="JABBNB010000004">
    <property type="protein sequence ID" value="NMO00695.1"/>
    <property type="molecule type" value="Genomic_DNA"/>
</dbReference>
<dbReference type="InterPro" id="IPR050129">
    <property type="entry name" value="Zn_alcohol_dh"/>
</dbReference>
<dbReference type="Gene3D" id="3.40.50.720">
    <property type="entry name" value="NAD(P)-binding Rossmann-like Domain"/>
    <property type="match status" value="1"/>
</dbReference>
<dbReference type="PANTHER" id="PTHR43401:SF2">
    <property type="entry name" value="L-THREONINE 3-DEHYDROGENASE"/>
    <property type="match status" value="1"/>
</dbReference>
<dbReference type="Proteomes" id="UP000550729">
    <property type="component" value="Unassembled WGS sequence"/>
</dbReference>
<gene>
    <name evidence="5" type="ORF">HH308_05635</name>
</gene>
<evidence type="ECO:0000313" key="6">
    <source>
        <dbReference type="Proteomes" id="UP000550729"/>
    </source>
</evidence>
<dbReference type="AlphaFoldDB" id="A0A848KV10"/>
<evidence type="ECO:0000256" key="1">
    <source>
        <dbReference type="ARBA" id="ARBA00001947"/>
    </source>
</evidence>
<organism evidence="5 6">
    <name type="scientific">Gordonia asplenii</name>
    <dbReference type="NCBI Taxonomy" id="2725283"/>
    <lineage>
        <taxon>Bacteria</taxon>
        <taxon>Bacillati</taxon>
        <taxon>Actinomycetota</taxon>
        <taxon>Actinomycetes</taxon>
        <taxon>Mycobacteriales</taxon>
        <taxon>Gordoniaceae</taxon>
        <taxon>Gordonia</taxon>
    </lineage>
</organism>